<keyword evidence="2" id="KW-0732">Signal</keyword>
<gene>
    <name evidence="5" type="ORF">GCM10010411_57420</name>
</gene>
<feature type="region of interest" description="Disordered" evidence="3">
    <location>
        <begin position="23"/>
        <end position="88"/>
    </location>
</feature>
<dbReference type="Pfam" id="PF00160">
    <property type="entry name" value="Pro_isomerase"/>
    <property type="match status" value="1"/>
</dbReference>
<evidence type="ECO:0000256" key="1">
    <source>
        <dbReference type="ARBA" id="ARBA00002388"/>
    </source>
</evidence>
<comment type="catalytic activity">
    <reaction evidence="2">
        <text>[protein]-peptidylproline (omega=180) = [protein]-peptidylproline (omega=0)</text>
        <dbReference type="Rhea" id="RHEA:16237"/>
        <dbReference type="Rhea" id="RHEA-COMP:10747"/>
        <dbReference type="Rhea" id="RHEA-COMP:10748"/>
        <dbReference type="ChEBI" id="CHEBI:83833"/>
        <dbReference type="ChEBI" id="CHEBI:83834"/>
        <dbReference type="EC" id="5.2.1.8"/>
    </reaction>
</comment>
<feature type="chain" id="PRO_5044962212" description="Peptidyl-prolyl cis-trans isomerase" evidence="2">
    <location>
        <begin position="21"/>
        <end position="250"/>
    </location>
</feature>
<dbReference type="CDD" id="cd00317">
    <property type="entry name" value="cyclophilin"/>
    <property type="match status" value="1"/>
</dbReference>
<organism evidence="5 6">
    <name type="scientific">Actinomadura fulvescens</name>
    <dbReference type="NCBI Taxonomy" id="46160"/>
    <lineage>
        <taxon>Bacteria</taxon>
        <taxon>Bacillati</taxon>
        <taxon>Actinomycetota</taxon>
        <taxon>Actinomycetes</taxon>
        <taxon>Streptosporangiales</taxon>
        <taxon>Thermomonosporaceae</taxon>
        <taxon>Actinomadura</taxon>
    </lineage>
</organism>
<dbReference type="InterPro" id="IPR044666">
    <property type="entry name" value="Cyclophilin_A-like"/>
</dbReference>
<dbReference type="InterPro" id="IPR029000">
    <property type="entry name" value="Cyclophilin-like_dom_sf"/>
</dbReference>
<dbReference type="Gene3D" id="2.40.100.10">
    <property type="entry name" value="Cyclophilin-like"/>
    <property type="match status" value="1"/>
</dbReference>
<dbReference type="PROSITE" id="PS50072">
    <property type="entry name" value="CSA_PPIASE_2"/>
    <property type="match status" value="1"/>
</dbReference>
<dbReference type="InterPro" id="IPR002130">
    <property type="entry name" value="Cyclophilin-type_PPIase_dom"/>
</dbReference>
<dbReference type="EMBL" id="BAAATD010000008">
    <property type="protein sequence ID" value="GAA2614966.1"/>
    <property type="molecule type" value="Genomic_DNA"/>
</dbReference>
<dbReference type="PANTHER" id="PTHR45625">
    <property type="entry name" value="PEPTIDYL-PROLYL CIS-TRANS ISOMERASE-RELATED"/>
    <property type="match status" value="1"/>
</dbReference>
<keyword evidence="2" id="KW-0413">Isomerase</keyword>
<sequence length="250" mass="26854">MVPALAIALAATLPSGVANAAAPNAAAGKPAPGKPGHHGKPGKPGKPAPGKPAPGKHGHHGKVRCEFIPTPENPAAKPVRPPRPWAKKRGAAEVTLRTNFGDIKIRMDRRATPCTVHNFVSLARQRFYDRTRCWRLTNSARLGVLQCGDIYRAEEGGPGYKFDDELTGKETYPRGTVAMGNWGPDTNSSQFFMVHSHANIPPAYTVFGRVTKGLRVLDRIVAGGIIPGPTNPQDGAPKHPVKIHRVLVRH</sequence>
<accession>A0ABN3Q4C9</accession>
<evidence type="ECO:0000256" key="3">
    <source>
        <dbReference type="SAM" id="MobiDB-lite"/>
    </source>
</evidence>
<evidence type="ECO:0000256" key="2">
    <source>
        <dbReference type="RuleBase" id="RU363019"/>
    </source>
</evidence>
<evidence type="ECO:0000313" key="5">
    <source>
        <dbReference type="EMBL" id="GAA2614966.1"/>
    </source>
</evidence>
<name>A0ABN3Q4C9_9ACTN</name>
<comment type="similarity">
    <text evidence="2">Belongs to the cyclophilin-type PPIase family.</text>
</comment>
<reference evidence="5 6" key="1">
    <citation type="journal article" date="2019" name="Int. J. Syst. Evol. Microbiol.">
        <title>The Global Catalogue of Microorganisms (GCM) 10K type strain sequencing project: providing services to taxonomists for standard genome sequencing and annotation.</title>
        <authorList>
            <consortium name="The Broad Institute Genomics Platform"/>
            <consortium name="The Broad Institute Genome Sequencing Center for Infectious Disease"/>
            <person name="Wu L."/>
            <person name="Ma J."/>
        </authorList>
    </citation>
    <scope>NUCLEOTIDE SEQUENCE [LARGE SCALE GENOMIC DNA]</scope>
    <source>
        <strain evidence="5 6">JCM 6833</strain>
    </source>
</reference>
<protein>
    <recommendedName>
        <fullName evidence="2">Peptidyl-prolyl cis-trans isomerase</fullName>
        <shortName evidence="2">PPIase</shortName>
        <ecNumber evidence="2">5.2.1.8</ecNumber>
    </recommendedName>
</protein>
<keyword evidence="6" id="KW-1185">Reference proteome</keyword>
<feature type="signal peptide" evidence="2">
    <location>
        <begin position="1"/>
        <end position="20"/>
    </location>
</feature>
<dbReference type="PRINTS" id="PR00153">
    <property type="entry name" value="CSAPPISMRASE"/>
</dbReference>
<comment type="function">
    <text evidence="1 2">PPIases accelerate the folding of proteins. It catalyzes the cis-trans isomerization of proline imidic peptide bonds in oligopeptides.</text>
</comment>
<dbReference type="EC" id="5.2.1.8" evidence="2"/>
<keyword evidence="2" id="KW-0697">Rotamase</keyword>
<proteinExistence type="inferred from homology"/>
<comment type="caution">
    <text evidence="5">The sequence shown here is derived from an EMBL/GenBank/DDBJ whole genome shotgun (WGS) entry which is preliminary data.</text>
</comment>
<dbReference type="SUPFAM" id="SSF50891">
    <property type="entry name" value="Cyclophilin-like"/>
    <property type="match status" value="1"/>
</dbReference>
<evidence type="ECO:0000313" key="6">
    <source>
        <dbReference type="Proteomes" id="UP001501509"/>
    </source>
</evidence>
<feature type="domain" description="PPIase cyclophilin-type" evidence="4">
    <location>
        <begin position="101"/>
        <end position="248"/>
    </location>
</feature>
<dbReference type="PANTHER" id="PTHR45625:SF3">
    <property type="entry name" value="PEPTIDYL-PROLYL CIS-TRANS ISOMERASE B-RELATED"/>
    <property type="match status" value="1"/>
</dbReference>
<evidence type="ECO:0000259" key="4">
    <source>
        <dbReference type="PROSITE" id="PS50072"/>
    </source>
</evidence>
<dbReference type="Proteomes" id="UP001501509">
    <property type="component" value="Unassembled WGS sequence"/>
</dbReference>